<organism evidence="2 3">
    <name type="scientific">Heterobasidion irregulare (strain TC 32-1)</name>
    <dbReference type="NCBI Taxonomy" id="747525"/>
    <lineage>
        <taxon>Eukaryota</taxon>
        <taxon>Fungi</taxon>
        <taxon>Dikarya</taxon>
        <taxon>Basidiomycota</taxon>
        <taxon>Agaricomycotina</taxon>
        <taxon>Agaricomycetes</taxon>
        <taxon>Russulales</taxon>
        <taxon>Bondarzewiaceae</taxon>
        <taxon>Heterobasidion</taxon>
        <taxon>Heterobasidion annosum species complex</taxon>
    </lineage>
</organism>
<feature type="compositionally biased region" description="Basic residues" evidence="1">
    <location>
        <begin position="21"/>
        <end position="34"/>
    </location>
</feature>
<dbReference type="AlphaFoldDB" id="W4K0I8"/>
<feature type="compositionally biased region" description="Low complexity" evidence="1">
    <location>
        <begin position="44"/>
        <end position="55"/>
    </location>
</feature>
<evidence type="ECO:0000313" key="2">
    <source>
        <dbReference type="EMBL" id="ETW79287.1"/>
    </source>
</evidence>
<accession>W4K0I8</accession>
<gene>
    <name evidence="2" type="ORF">HETIRDRAFT_324255</name>
</gene>
<name>W4K0I8_HETIT</name>
<keyword evidence="3" id="KW-1185">Reference proteome</keyword>
<feature type="compositionally biased region" description="Basic and acidic residues" evidence="1">
    <location>
        <begin position="1"/>
        <end position="11"/>
    </location>
</feature>
<evidence type="ECO:0000256" key="1">
    <source>
        <dbReference type="SAM" id="MobiDB-lite"/>
    </source>
</evidence>
<dbReference type="OrthoDB" id="4080456at2759"/>
<dbReference type="HOGENOM" id="CLU_1214901_0_0_1"/>
<dbReference type="RefSeq" id="XP_009549532.1">
    <property type="nucleotide sequence ID" value="XM_009551237.1"/>
</dbReference>
<dbReference type="InParanoid" id="W4K0I8"/>
<sequence length="228" mass="26104">MVEADSDHSDSGDDGAYVEHRSRRTMRSKRRKTALRLTVKKELSPSPTSSSPFTLSIQPLQDALTSRYAAEEAMDSSFDEIIGPLLSDYMRVKTEIETRSERDEYGRPILLLSPQDEETFIERLEKRRVSSEYGLDTNDALILRKLKLQRVRHSFSYCRLIIHHVLLLCRSVAPMDSYTLSSVRHSHPHSPHYLLPTVRQQPIHRPSTPSTPSELLLSSFPSFHVCTV</sequence>
<dbReference type="EMBL" id="KI925461">
    <property type="protein sequence ID" value="ETW79287.1"/>
    <property type="molecule type" value="Genomic_DNA"/>
</dbReference>
<evidence type="ECO:0000313" key="3">
    <source>
        <dbReference type="Proteomes" id="UP000030671"/>
    </source>
</evidence>
<feature type="region of interest" description="Disordered" evidence="1">
    <location>
        <begin position="1"/>
        <end position="55"/>
    </location>
</feature>
<proteinExistence type="predicted"/>
<dbReference type="Proteomes" id="UP000030671">
    <property type="component" value="Unassembled WGS sequence"/>
</dbReference>
<reference evidence="2 3" key="1">
    <citation type="journal article" date="2012" name="New Phytol.">
        <title>Insight into trade-off between wood decay and parasitism from the genome of a fungal forest pathogen.</title>
        <authorList>
            <person name="Olson A."/>
            <person name="Aerts A."/>
            <person name="Asiegbu F."/>
            <person name="Belbahri L."/>
            <person name="Bouzid O."/>
            <person name="Broberg A."/>
            <person name="Canback B."/>
            <person name="Coutinho P.M."/>
            <person name="Cullen D."/>
            <person name="Dalman K."/>
            <person name="Deflorio G."/>
            <person name="van Diepen L.T."/>
            <person name="Dunand C."/>
            <person name="Duplessis S."/>
            <person name="Durling M."/>
            <person name="Gonthier P."/>
            <person name="Grimwood J."/>
            <person name="Fossdal C.G."/>
            <person name="Hansson D."/>
            <person name="Henrissat B."/>
            <person name="Hietala A."/>
            <person name="Himmelstrand K."/>
            <person name="Hoffmeister D."/>
            <person name="Hogberg N."/>
            <person name="James T.Y."/>
            <person name="Karlsson M."/>
            <person name="Kohler A."/>
            <person name="Kues U."/>
            <person name="Lee Y.H."/>
            <person name="Lin Y.C."/>
            <person name="Lind M."/>
            <person name="Lindquist E."/>
            <person name="Lombard V."/>
            <person name="Lucas S."/>
            <person name="Lunden K."/>
            <person name="Morin E."/>
            <person name="Murat C."/>
            <person name="Park J."/>
            <person name="Raffaello T."/>
            <person name="Rouze P."/>
            <person name="Salamov A."/>
            <person name="Schmutz J."/>
            <person name="Solheim H."/>
            <person name="Stahlberg J."/>
            <person name="Velez H."/>
            <person name="de Vries R.P."/>
            <person name="Wiebenga A."/>
            <person name="Woodward S."/>
            <person name="Yakovlev I."/>
            <person name="Garbelotto M."/>
            <person name="Martin F."/>
            <person name="Grigoriev I.V."/>
            <person name="Stenlid J."/>
        </authorList>
    </citation>
    <scope>NUCLEOTIDE SEQUENCE [LARGE SCALE GENOMIC DNA]</scope>
    <source>
        <strain evidence="2 3">TC 32-1</strain>
    </source>
</reference>
<protein>
    <submittedName>
        <fullName evidence="2">Uncharacterized protein</fullName>
    </submittedName>
</protein>
<dbReference type="GeneID" id="20671037"/>
<dbReference type="KEGG" id="hir:HETIRDRAFT_324255"/>